<evidence type="ECO:0000256" key="1">
    <source>
        <dbReference type="SAM" id="Phobius"/>
    </source>
</evidence>
<reference evidence="3 5" key="2">
    <citation type="submission" date="2020-08" db="EMBL/GenBank/DDBJ databases">
        <title>Sequencing the genomes of 1000 actinobacteria strains.</title>
        <authorList>
            <person name="Klenk H.-P."/>
        </authorList>
    </citation>
    <scope>NUCLEOTIDE SEQUENCE [LARGE SCALE GENOMIC DNA]</scope>
    <source>
        <strain evidence="3 5">DSM 9581</strain>
    </source>
</reference>
<dbReference type="RefSeq" id="WP_146838083.1">
    <property type="nucleotide sequence ID" value="NZ_BJVQ01000032.1"/>
</dbReference>
<sequence>MRRPVLWLLLLAVVLIALSQTDAGGGLAVVLWIGALLALLTALAIEVRDLRAARGRARRDRG</sequence>
<gene>
    <name evidence="2" type="ORF">CHO01_23110</name>
    <name evidence="3" type="ORF">HNR08_004056</name>
</gene>
<protein>
    <submittedName>
        <fullName evidence="3">Uncharacterized membrane protein YhaH (DUF805 family)</fullName>
    </submittedName>
</protein>
<evidence type="ECO:0000313" key="3">
    <source>
        <dbReference type="EMBL" id="MBB5475320.1"/>
    </source>
</evidence>
<dbReference type="Proteomes" id="UP000564629">
    <property type="component" value="Unassembled WGS sequence"/>
</dbReference>
<keyword evidence="4" id="KW-1185">Reference proteome</keyword>
<evidence type="ECO:0000313" key="2">
    <source>
        <dbReference type="EMBL" id="GEL47195.1"/>
    </source>
</evidence>
<evidence type="ECO:0000313" key="4">
    <source>
        <dbReference type="Proteomes" id="UP000321723"/>
    </source>
</evidence>
<proteinExistence type="predicted"/>
<organism evidence="2 4">
    <name type="scientific">Cellulomonas hominis</name>
    <dbReference type="NCBI Taxonomy" id="156981"/>
    <lineage>
        <taxon>Bacteria</taxon>
        <taxon>Bacillati</taxon>
        <taxon>Actinomycetota</taxon>
        <taxon>Actinomycetes</taxon>
        <taxon>Micrococcales</taxon>
        <taxon>Cellulomonadaceae</taxon>
        <taxon>Cellulomonas</taxon>
    </lineage>
</organism>
<name>A0A511FD62_9CELL</name>
<feature type="transmembrane region" description="Helical" evidence="1">
    <location>
        <begin position="29"/>
        <end position="47"/>
    </location>
</feature>
<evidence type="ECO:0000313" key="5">
    <source>
        <dbReference type="Proteomes" id="UP000564629"/>
    </source>
</evidence>
<dbReference type="AlphaFoldDB" id="A0A511FD62"/>
<reference evidence="2 4" key="1">
    <citation type="submission" date="2019-07" db="EMBL/GenBank/DDBJ databases">
        <title>Whole genome shotgun sequence of Cellulomonas hominis NBRC 16055.</title>
        <authorList>
            <person name="Hosoyama A."/>
            <person name="Uohara A."/>
            <person name="Ohji S."/>
            <person name="Ichikawa N."/>
        </authorList>
    </citation>
    <scope>NUCLEOTIDE SEQUENCE [LARGE SCALE GENOMIC DNA]</scope>
    <source>
        <strain evidence="2 4">NBRC 16055</strain>
    </source>
</reference>
<dbReference type="EMBL" id="BJVQ01000032">
    <property type="protein sequence ID" value="GEL47195.1"/>
    <property type="molecule type" value="Genomic_DNA"/>
</dbReference>
<keyword evidence="1" id="KW-0812">Transmembrane</keyword>
<keyword evidence="1" id="KW-1133">Transmembrane helix</keyword>
<comment type="caution">
    <text evidence="2">The sequence shown here is derived from an EMBL/GenBank/DDBJ whole genome shotgun (WGS) entry which is preliminary data.</text>
</comment>
<dbReference type="EMBL" id="JACHDN010000001">
    <property type="protein sequence ID" value="MBB5475320.1"/>
    <property type="molecule type" value="Genomic_DNA"/>
</dbReference>
<dbReference type="Proteomes" id="UP000321723">
    <property type="component" value="Unassembled WGS sequence"/>
</dbReference>
<keyword evidence="1" id="KW-0472">Membrane</keyword>
<accession>A0A511FD62</accession>